<dbReference type="EnsemblMetazoa" id="XM_001196883">
    <property type="protein sequence ID" value="XP_001196883"/>
    <property type="gene ID" value="LOC756896"/>
</dbReference>
<keyword evidence="4" id="KW-1185">Reference proteome</keyword>
<keyword evidence="2" id="KW-0812">Transmembrane</keyword>
<protein>
    <submittedName>
        <fullName evidence="3">Uncharacterized protein</fullName>
    </submittedName>
</protein>
<evidence type="ECO:0000256" key="2">
    <source>
        <dbReference type="SAM" id="Phobius"/>
    </source>
</evidence>
<feature type="compositionally biased region" description="Polar residues" evidence="1">
    <location>
        <begin position="93"/>
        <end position="119"/>
    </location>
</feature>
<proteinExistence type="predicted"/>
<name>A0A7M7G195_STRPU</name>
<evidence type="ECO:0000256" key="1">
    <source>
        <dbReference type="SAM" id="MobiDB-lite"/>
    </source>
</evidence>
<keyword evidence="2" id="KW-1133">Transmembrane helix</keyword>
<keyword evidence="2" id="KW-0472">Membrane</keyword>
<organism evidence="3 4">
    <name type="scientific">Strongylocentrotus purpuratus</name>
    <name type="common">Purple sea urchin</name>
    <dbReference type="NCBI Taxonomy" id="7668"/>
    <lineage>
        <taxon>Eukaryota</taxon>
        <taxon>Metazoa</taxon>
        <taxon>Echinodermata</taxon>
        <taxon>Eleutherozoa</taxon>
        <taxon>Echinozoa</taxon>
        <taxon>Echinoidea</taxon>
        <taxon>Euechinoidea</taxon>
        <taxon>Echinacea</taxon>
        <taxon>Camarodonta</taxon>
        <taxon>Echinidea</taxon>
        <taxon>Strongylocentrotidae</taxon>
        <taxon>Strongylocentrotus</taxon>
    </lineage>
</organism>
<dbReference type="GeneID" id="756896"/>
<dbReference type="AlphaFoldDB" id="A0A7M7G195"/>
<reference evidence="4" key="1">
    <citation type="submission" date="2015-02" db="EMBL/GenBank/DDBJ databases">
        <title>Genome sequencing for Strongylocentrotus purpuratus.</title>
        <authorList>
            <person name="Murali S."/>
            <person name="Liu Y."/>
            <person name="Vee V."/>
            <person name="English A."/>
            <person name="Wang M."/>
            <person name="Skinner E."/>
            <person name="Han Y."/>
            <person name="Muzny D.M."/>
            <person name="Worley K.C."/>
            <person name="Gibbs R.A."/>
        </authorList>
    </citation>
    <scope>NUCLEOTIDE SEQUENCE</scope>
</reference>
<dbReference type="KEGG" id="spu:756896"/>
<feature type="transmembrane region" description="Helical" evidence="2">
    <location>
        <begin position="12"/>
        <end position="40"/>
    </location>
</feature>
<accession>A0A7M7G195</accession>
<feature type="region of interest" description="Disordered" evidence="1">
    <location>
        <begin position="80"/>
        <end position="119"/>
    </location>
</feature>
<sequence>MSCPQTCGEIIVVIFKVILVIICLPVLLVVSLVGIILGILCCPFKICCPCCAPCIEGILDVVLFLIGLPFKCIIWATVGGEEEGGKGDKTPLDQGTTPATTYDGSASQQQTALSADTSK</sequence>
<dbReference type="RefSeq" id="XP_001196883.2">
    <property type="nucleotide sequence ID" value="XM_001196883.3"/>
</dbReference>
<reference evidence="3" key="2">
    <citation type="submission" date="2021-01" db="UniProtKB">
        <authorList>
            <consortium name="EnsemblMetazoa"/>
        </authorList>
    </citation>
    <scope>IDENTIFICATION</scope>
</reference>
<dbReference type="Proteomes" id="UP000007110">
    <property type="component" value="Unassembled WGS sequence"/>
</dbReference>
<evidence type="ECO:0000313" key="3">
    <source>
        <dbReference type="EnsemblMetazoa" id="XP_001196883"/>
    </source>
</evidence>
<evidence type="ECO:0000313" key="4">
    <source>
        <dbReference type="Proteomes" id="UP000007110"/>
    </source>
</evidence>
<dbReference type="InParanoid" id="A0A7M7G195"/>